<accession>A0A8S1T6Z5</accession>
<evidence type="ECO:0000313" key="3">
    <source>
        <dbReference type="Proteomes" id="UP000683925"/>
    </source>
</evidence>
<keyword evidence="1" id="KW-0812">Transmembrane</keyword>
<evidence type="ECO:0000256" key="1">
    <source>
        <dbReference type="SAM" id="Phobius"/>
    </source>
</evidence>
<feature type="transmembrane region" description="Helical" evidence="1">
    <location>
        <begin position="46"/>
        <end position="67"/>
    </location>
</feature>
<evidence type="ECO:0008006" key="4">
    <source>
        <dbReference type="Google" id="ProtNLM"/>
    </source>
</evidence>
<evidence type="ECO:0000313" key="2">
    <source>
        <dbReference type="EMBL" id="CAD8149641.1"/>
    </source>
</evidence>
<dbReference type="EMBL" id="CAJJDP010000022">
    <property type="protein sequence ID" value="CAD8149641.1"/>
    <property type="molecule type" value="Genomic_DNA"/>
</dbReference>
<sequence>MTLSNNLCHSYSNFSIKTQQLQKRELKNFSHCSQPSESINLSFLQMYYYLNFYFIYFPLVFVNYLLVISNQYSIYKLQILFILIFHNY</sequence>
<keyword evidence="1" id="KW-1133">Transmembrane helix</keyword>
<dbReference type="Proteomes" id="UP000683925">
    <property type="component" value="Unassembled WGS sequence"/>
</dbReference>
<dbReference type="AlphaFoldDB" id="A0A8S1T6Z5"/>
<reference evidence="2" key="1">
    <citation type="submission" date="2021-01" db="EMBL/GenBank/DDBJ databases">
        <authorList>
            <consortium name="Genoscope - CEA"/>
            <person name="William W."/>
        </authorList>
    </citation>
    <scope>NUCLEOTIDE SEQUENCE</scope>
</reference>
<comment type="caution">
    <text evidence="2">The sequence shown here is derived from an EMBL/GenBank/DDBJ whole genome shotgun (WGS) entry which is preliminary data.</text>
</comment>
<organism evidence="2 3">
    <name type="scientific">Paramecium octaurelia</name>
    <dbReference type="NCBI Taxonomy" id="43137"/>
    <lineage>
        <taxon>Eukaryota</taxon>
        <taxon>Sar</taxon>
        <taxon>Alveolata</taxon>
        <taxon>Ciliophora</taxon>
        <taxon>Intramacronucleata</taxon>
        <taxon>Oligohymenophorea</taxon>
        <taxon>Peniculida</taxon>
        <taxon>Parameciidae</taxon>
        <taxon>Paramecium</taxon>
    </lineage>
</organism>
<keyword evidence="1" id="KW-0472">Membrane</keyword>
<keyword evidence="3" id="KW-1185">Reference proteome</keyword>
<protein>
    <recommendedName>
        <fullName evidence="4">Transmembrane protein</fullName>
    </recommendedName>
</protein>
<proteinExistence type="predicted"/>
<gene>
    <name evidence="2" type="ORF">POCTA_138.1.T0220332</name>
</gene>
<name>A0A8S1T6Z5_PAROT</name>